<dbReference type="Pfam" id="PF13946">
    <property type="entry name" value="DUF4214"/>
    <property type="match status" value="1"/>
</dbReference>
<organism evidence="2 3">
    <name type="scientific">Massilia norwichensis</name>
    <dbReference type="NCBI Taxonomy" id="1442366"/>
    <lineage>
        <taxon>Bacteria</taxon>
        <taxon>Pseudomonadati</taxon>
        <taxon>Pseudomonadota</taxon>
        <taxon>Betaproteobacteria</taxon>
        <taxon>Burkholderiales</taxon>
        <taxon>Oxalobacteraceae</taxon>
        <taxon>Telluria group</taxon>
        <taxon>Massilia</taxon>
    </lineage>
</organism>
<dbReference type="InterPro" id="IPR025282">
    <property type="entry name" value="DUF4214"/>
</dbReference>
<dbReference type="Proteomes" id="UP001205560">
    <property type="component" value="Unassembled WGS sequence"/>
</dbReference>
<dbReference type="InterPro" id="IPR038255">
    <property type="entry name" value="PBS_linker_sf"/>
</dbReference>
<protein>
    <submittedName>
        <fullName evidence="2">DUF4214 domain-containing protein</fullName>
    </submittedName>
</protein>
<dbReference type="Gene3D" id="1.10.3130.20">
    <property type="entry name" value="Phycobilisome linker domain"/>
    <property type="match status" value="1"/>
</dbReference>
<dbReference type="RefSeq" id="WP_258846163.1">
    <property type="nucleotide sequence ID" value="NZ_JANUGX010000016.1"/>
</dbReference>
<sequence length="204" mass="21504">MMATVNETEVQKLYVAYFSRPADVAGLAYWVDVLANHPNGYQQISSSFAASDEYKAMYAGMDSRATVSAVYEHLFGRAAEAAGVDYWAKLLDAKTITIDNVVTQVAAGAQGTDKVAYNGKVSVASSFTSHLDLAVEQKAYSTTAGLKMASDYVASVKDLTSAAMAMDPGNIDITIENMVKAAGVSMDAPAALVGVAEPLPAFHV</sequence>
<feature type="domain" description="DUF4214" evidence="1">
    <location>
        <begin position="46"/>
        <end position="103"/>
    </location>
</feature>
<name>A0ABT2A857_9BURK</name>
<reference evidence="2 3" key="1">
    <citation type="submission" date="2022-08" db="EMBL/GenBank/DDBJ databases">
        <title>Reclassification of Massilia species as members of the genera Telluria, Duganella, Pseudoduganella, Mokoshia gen. nov. and Zemynaea gen. nov. using orthogonal and non-orthogonal genome-based approaches.</title>
        <authorList>
            <person name="Bowman J.P."/>
        </authorList>
    </citation>
    <scope>NUCLEOTIDE SEQUENCE [LARGE SCALE GENOMIC DNA]</scope>
    <source>
        <strain evidence="2 3">LMG 28164</strain>
    </source>
</reference>
<evidence type="ECO:0000313" key="3">
    <source>
        <dbReference type="Proteomes" id="UP001205560"/>
    </source>
</evidence>
<evidence type="ECO:0000259" key="1">
    <source>
        <dbReference type="Pfam" id="PF13946"/>
    </source>
</evidence>
<proteinExistence type="predicted"/>
<accession>A0ABT2A857</accession>
<dbReference type="EMBL" id="JANUGX010000016">
    <property type="protein sequence ID" value="MCS0590386.1"/>
    <property type="molecule type" value="Genomic_DNA"/>
</dbReference>
<evidence type="ECO:0000313" key="2">
    <source>
        <dbReference type="EMBL" id="MCS0590386.1"/>
    </source>
</evidence>
<comment type="caution">
    <text evidence="2">The sequence shown here is derived from an EMBL/GenBank/DDBJ whole genome shotgun (WGS) entry which is preliminary data.</text>
</comment>
<gene>
    <name evidence="2" type="ORF">NX782_14415</name>
</gene>
<keyword evidence="3" id="KW-1185">Reference proteome</keyword>